<feature type="transmembrane region" description="Helical" evidence="8">
    <location>
        <begin position="37"/>
        <end position="61"/>
    </location>
</feature>
<keyword evidence="6" id="KW-0813">Transport</keyword>
<keyword evidence="10" id="KW-1185">Reference proteome</keyword>
<evidence type="ECO:0000256" key="3">
    <source>
        <dbReference type="ARBA" id="ARBA00022692"/>
    </source>
</evidence>
<dbReference type="EMBL" id="ML977511">
    <property type="protein sequence ID" value="KAF2127451.1"/>
    <property type="molecule type" value="Genomic_DNA"/>
</dbReference>
<comment type="subcellular location">
    <subcellularLocation>
        <location evidence="1">Membrane</location>
        <topology evidence="1">Multi-pass membrane protein</topology>
    </subcellularLocation>
</comment>
<keyword evidence="5 8" id="KW-0472">Membrane</keyword>
<evidence type="ECO:0000313" key="9">
    <source>
        <dbReference type="EMBL" id="KAF2127451.1"/>
    </source>
</evidence>
<keyword evidence="4 8" id="KW-1133">Transmembrane helix</keyword>
<dbReference type="PRINTS" id="PR00783">
    <property type="entry name" value="MINTRINSICP"/>
</dbReference>
<evidence type="ECO:0000256" key="2">
    <source>
        <dbReference type="ARBA" id="ARBA00006175"/>
    </source>
</evidence>
<protein>
    <submittedName>
        <fullName evidence="9">Aquaporin-like protein</fullName>
    </submittedName>
</protein>
<feature type="transmembrane region" description="Helical" evidence="8">
    <location>
        <begin position="81"/>
        <end position="100"/>
    </location>
</feature>
<dbReference type="InterPro" id="IPR000425">
    <property type="entry name" value="MIP"/>
</dbReference>
<dbReference type="RefSeq" id="XP_033521840.1">
    <property type="nucleotide sequence ID" value="XM_033670707.1"/>
</dbReference>
<dbReference type="SUPFAM" id="SSF81338">
    <property type="entry name" value="Aquaporin-like"/>
    <property type="match status" value="1"/>
</dbReference>
<evidence type="ECO:0000256" key="4">
    <source>
        <dbReference type="ARBA" id="ARBA00022989"/>
    </source>
</evidence>
<comment type="similarity">
    <text evidence="2 6">Belongs to the MIP/aquaporin (TC 1.A.8) family.</text>
</comment>
<feature type="region of interest" description="Disordered" evidence="7">
    <location>
        <begin position="1"/>
        <end position="26"/>
    </location>
</feature>
<evidence type="ECO:0000256" key="1">
    <source>
        <dbReference type="ARBA" id="ARBA00004141"/>
    </source>
</evidence>
<feature type="compositionally biased region" description="Basic and acidic residues" evidence="7">
    <location>
        <begin position="17"/>
        <end position="26"/>
    </location>
</feature>
<feature type="transmembrane region" description="Helical" evidence="8">
    <location>
        <begin position="164"/>
        <end position="185"/>
    </location>
</feature>
<accession>A0A6A6A9U9</accession>
<reference evidence="9" key="1">
    <citation type="journal article" date="2020" name="Stud. Mycol.">
        <title>101 Dothideomycetes genomes: a test case for predicting lifestyles and emergence of pathogens.</title>
        <authorList>
            <person name="Haridas S."/>
            <person name="Albert R."/>
            <person name="Binder M."/>
            <person name="Bloem J."/>
            <person name="Labutti K."/>
            <person name="Salamov A."/>
            <person name="Andreopoulos B."/>
            <person name="Baker S."/>
            <person name="Barry K."/>
            <person name="Bills G."/>
            <person name="Bluhm B."/>
            <person name="Cannon C."/>
            <person name="Castanera R."/>
            <person name="Culley D."/>
            <person name="Daum C."/>
            <person name="Ezra D."/>
            <person name="Gonzalez J."/>
            <person name="Henrissat B."/>
            <person name="Kuo A."/>
            <person name="Liang C."/>
            <person name="Lipzen A."/>
            <person name="Lutzoni F."/>
            <person name="Magnuson J."/>
            <person name="Mondo S."/>
            <person name="Nolan M."/>
            <person name="Ohm R."/>
            <person name="Pangilinan J."/>
            <person name="Park H.-J."/>
            <person name="Ramirez L."/>
            <person name="Alfaro M."/>
            <person name="Sun H."/>
            <person name="Tritt A."/>
            <person name="Yoshinaga Y."/>
            <person name="Zwiers L.-H."/>
            <person name="Turgeon B."/>
            <person name="Goodwin S."/>
            <person name="Spatafora J."/>
            <person name="Crous P."/>
            <person name="Grigoriev I."/>
        </authorList>
    </citation>
    <scope>NUCLEOTIDE SEQUENCE</scope>
    <source>
        <strain evidence="9">CBS 119687</strain>
    </source>
</reference>
<dbReference type="GeneID" id="54411139"/>
<organism evidence="9 10">
    <name type="scientific">Dothidotthia symphoricarpi CBS 119687</name>
    <dbReference type="NCBI Taxonomy" id="1392245"/>
    <lineage>
        <taxon>Eukaryota</taxon>
        <taxon>Fungi</taxon>
        <taxon>Dikarya</taxon>
        <taxon>Ascomycota</taxon>
        <taxon>Pezizomycotina</taxon>
        <taxon>Dothideomycetes</taxon>
        <taxon>Pleosporomycetidae</taxon>
        <taxon>Pleosporales</taxon>
        <taxon>Dothidotthiaceae</taxon>
        <taxon>Dothidotthia</taxon>
    </lineage>
</organism>
<sequence length="261" mass="27863">MDEKSSTDRSSGLPFHEPSHVPPSEDRIRYHTVRTEVNAFLGEFIGTFMFLSMSFAGTQIALNAAGTSELTADDKPDVAKLLYIAFVFGASLAVNVAIFADISGGKFNPAVTTALLVTGKIHWHRALQTIVSQMIAGIAAAGFVSGVLPGPLIIATVLDASMSITRGFFLEAFVTSQLVLTILMMEGGSAKPAYIGFALFVSELSCVFFTGGSLNPARSFGPACIVGFTGYHWIYWIGPLLGSLVASGEYYLINFIRKGTI</sequence>
<keyword evidence="3 6" id="KW-0812">Transmembrane</keyword>
<feature type="transmembrane region" description="Helical" evidence="8">
    <location>
        <begin position="192"/>
        <end position="213"/>
    </location>
</feature>
<dbReference type="OrthoDB" id="3222at2759"/>
<feature type="transmembrane region" description="Helical" evidence="8">
    <location>
        <begin position="134"/>
        <end position="158"/>
    </location>
</feature>
<evidence type="ECO:0000256" key="7">
    <source>
        <dbReference type="SAM" id="MobiDB-lite"/>
    </source>
</evidence>
<proteinExistence type="inferred from homology"/>
<dbReference type="GO" id="GO:0005886">
    <property type="term" value="C:plasma membrane"/>
    <property type="evidence" value="ECO:0007669"/>
    <property type="project" value="TreeGrafter"/>
</dbReference>
<dbReference type="GO" id="GO:0015250">
    <property type="term" value="F:water channel activity"/>
    <property type="evidence" value="ECO:0007669"/>
    <property type="project" value="TreeGrafter"/>
</dbReference>
<feature type="transmembrane region" description="Helical" evidence="8">
    <location>
        <begin position="233"/>
        <end position="253"/>
    </location>
</feature>
<dbReference type="Proteomes" id="UP000799771">
    <property type="component" value="Unassembled WGS sequence"/>
</dbReference>
<evidence type="ECO:0000256" key="8">
    <source>
        <dbReference type="SAM" id="Phobius"/>
    </source>
</evidence>
<gene>
    <name evidence="9" type="ORF">P153DRAFT_387992</name>
</gene>
<name>A0A6A6A9U9_9PLEO</name>
<dbReference type="AlphaFoldDB" id="A0A6A6A9U9"/>
<dbReference type="Gene3D" id="1.20.1080.10">
    <property type="entry name" value="Glycerol uptake facilitator protein"/>
    <property type="match status" value="1"/>
</dbReference>
<dbReference type="PANTHER" id="PTHR19139:SF199">
    <property type="entry name" value="MIP17260P"/>
    <property type="match status" value="1"/>
</dbReference>
<dbReference type="InterPro" id="IPR034294">
    <property type="entry name" value="Aquaporin_transptr"/>
</dbReference>
<evidence type="ECO:0000256" key="5">
    <source>
        <dbReference type="ARBA" id="ARBA00023136"/>
    </source>
</evidence>
<dbReference type="Pfam" id="PF00230">
    <property type="entry name" value="MIP"/>
    <property type="match status" value="1"/>
</dbReference>
<dbReference type="InterPro" id="IPR023271">
    <property type="entry name" value="Aquaporin-like"/>
</dbReference>
<dbReference type="PANTHER" id="PTHR19139">
    <property type="entry name" value="AQUAPORIN TRANSPORTER"/>
    <property type="match status" value="1"/>
</dbReference>
<evidence type="ECO:0000313" key="10">
    <source>
        <dbReference type="Proteomes" id="UP000799771"/>
    </source>
</evidence>
<evidence type="ECO:0000256" key="6">
    <source>
        <dbReference type="RuleBase" id="RU000477"/>
    </source>
</evidence>